<keyword evidence="9" id="KW-1185">Reference proteome</keyword>
<feature type="region of interest" description="Disordered" evidence="6">
    <location>
        <begin position="1"/>
        <end position="30"/>
    </location>
</feature>
<dbReference type="InterPro" id="IPR003175">
    <property type="entry name" value="CDI_dom"/>
</dbReference>
<evidence type="ECO:0000256" key="6">
    <source>
        <dbReference type="SAM" id="MobiDB-lite"/>
    </source>
</evidence>
<feature type="domain" description="Cyclin-dependent kinase inhibitor" evidence="7">
    <location>
        <begin position="33"/>
        <end position="80"/>
    </location>
</feature>
<accession>A0A8J9ZB46</accession>
<dbReference type="AlphaFoldDB" id="A0A8J9ZB46"/>
<dbReference type="Proteomes" id="UP000838412">
    <property type="component" value="Chromosome 18"/>
</dbReference>
<dbReference type="InterPro" id="IPR044898">
    <property type="entry name" value="CDI_dom_sf"/>
</dbReference>
<feature type="compositionally biased region" description="Low complexity" evidence="6">
    <location>
        <begin position="19"/>
        <end position="28"/>
    </location>
</feature>
<dbReference type="PANTHER" id="PTHR10265">
    <property type="entry name" value="CYCLIN-DEPENDENT KINASE INHIBITOR 1"/>
    <property type="match status" value="1"/>
</dbReference>
<name>A0A8J9ZB46_BRALA</name>
<dbReference type="Pfam" id="PF02234">
    <property type="entry name" value="CDI"/>
    <property type="match status" value="1"/>
</dbReference>
<dbReference type="GO" id="GO:0005634">
    <property type="term" value="C:nucleus"/>
    <property type="evidence" value="ECO:0007669"/>
    <property type="project" value="UniProtKB-SubCell"/>
</dbReference>
<evidence type="ECO:0000256" key="5">
    <source>
        <dbReference type="ARBA" id="ARBA00023306"/>
    </source>
</evidence>
<gene>
    <name evidence="8" type="primary">CDKN1B</name>
    <name evidence="8" type="ORF">BLAG_LOCUS11315</name>
</gene>
<protein>
    <submittedName>
        <fullName evidence="8">CDKN1B protein</fullName>
    </submittedName>
</protein>
<comment type="subcellular location">
    <subcellularLocation>
        <location evidence="1">Nucleus</location>
    </subcellularLocation>
</comment>
<evidence type="ECO:0000256" key="4">
    <source>
        <dbReference type="ARBA" id="ARBA00023242"/>
    </source>
</evidence>
<dbReference type="OrthoDB" id="6373236at2759"/>
<keyword evidence="5" id="KW-0131">Cell cycle</keyword>
<feature type="region of interest" description="Disordered" evidence="6">
    <location>
        <begin position="100"/>
        <end position="191"/>
    </location>
</feature>
<evidence type="ECO:0000256" key="1">
    <source>
        <dbReference type="ARBA" id="ARBA00004123"/>
    </source>
</evidence>
<dbReference type="GO" id="GO:0051726">
    <property type="term" value="P:regulation of cell cycle"/>
    <property type="evidence" value="ECO:0007669"/>
    <property type="project" value="InterPro"/>
</dbReference>
<keyword evidence="4" id="KW-0539">Nucleus</keyword>
<dbReference type="Gene3D" id="4.10.365.10">
    <property type="entry name" value="p27"/>
    <property type="match status" value="1"/>
</dbReference>
<evidence type="ECO:0000259" key="7">
    <source>
        <dbReference type="Pfam" id="PF02234"/>
    </source>
</evidence>
<proteinExistence type="inferred from homology"/>
<reference evidence="8" key="1">
    <citation type="submission" date="2022-01" db="EMBL/GenBank/DDBJ databases">
        <authorList>
            <person name="Braso-Vives M."/>
        </authorList>
    </citation>
    <scope>NUCLEOTIDE SEQUENCE</scope>
</reference>
<comment type="similarity">
    <text evidence="2">Belongs to the CDI family.</text>
</comment>
<evidence type="ECO:0000256" key="3">
    <source>
        <dbReference type="ARBA" id="ARBA00023013"/>
    </source>
</evidence>
<feature type="compositionally biased region" description="Basic and acidic residues" evidence="6">
    <location>
        <begin position="136"/>
        <end position="152"/>
    </location>
</feature>
<dbReference type="EMBL" id="OV696703">
    <property type="protein sequence ID" value="CAH1250670.1"/>
    <property type="molecule type" value="Genomic_DNA"/>
</dbReference>
<keyword evidence="3" id="KW-0649">Protein kinase inhibitor</keyword>
<dbReference type="GO" id="GO:0004861">
    <property type="term" value="F:cyclin-dependent protein serine/threonine kinase inhibitor activity"/>
    <property type="evidence" value="ECO:0007669"/>
    <property type="project" value="InterPro"/>
</dbReference>
<evidence type="ECO:0000313" key="9">
    <source>
        <dbReference type="Proteomes" id="UP000838412"/>
    </source>
</evidence>
<organism evidence="8 9">
    <name type="scientific">Branchiostoma lanceolatum</name>
    <name type="common">Common lancelet</name>
    <name type="synonym">Amphioxus lanceolatum</name>
    <dbReference type="NCBI Taxonomy" id="7740"/>
    <lineage>
        <taxon>Eukaryota</taxon>
        <taxon>Metazoa</taxon>
        <taxon>Chordata</taxon>
        <taxon>Cephalochordata</taxon>
        <taxon>Leptocardii</taxon>
        <taxon>Amphioxiformes</taxon>
        <taxon>Branchiostomatidae</taxon>
        <taxon>Branchiostoma</taxon>
    </lineage>
</organism>
<feature type="compositionally biased region" description="Polar residues" evidence="6">
    <location>
        <begin position="173"/>
        <end position="183"/>
    </location>
</feature>
<evidence type="ECO:0000256" key="2">
    <source>
        <dbReference type="ARBA" id="ARBA00006726"/>
    </source>
</evidence>
<evidence type="ECO:0000313" key="8">
    <source>
        <dbReference type="EMBL" id="CAH1250670.1"/>
    </source>
</evidence>
<sequence length="257" mass="28178">MSTARVSCPSPELRRARPARPAGMPRSSACRRLFGPVDHEELERDLRSQLAQIEEDSRRKWNFDFKSDCPLDGRYEWERVSGVPSFYVGRVNISVSAAAAASHTPGQLGCTARSTTEDSPGLVGETAVGNVAKDSACVEDHRESRVDARVEDLGAEISSTSSAGSERPGPGASGNTPDSTPTMSRGVKRQTRLTDYTSQEREGWHVESPNLVAVDVIKPASSNRSCVQHMKHKDTFFVIEKKGRVHHVTLPAWPMHN</sequence>
<dbReference type="PANTHER" id="PTHR10265:SF45">
    <property type="entry name" value="DACAPO"/>
    <property type="match status" value="1"/>
</dbReference>